<feature type="compositionally biased region" description="Polar residues" evidence="1">
    <location>
        <begin position="515"/>
        <end position="531"/>
    </location>
</feature>
<protein>
    <recommendedName>
        <fullName evidence="4">Transcription factor domain-containing protein</fullName>
    </recommendedName>
</protein>
<dbReference type="VEuPathDB" id="FungiDB:PV10_06613"/>
<evidence type="ECO:0008006" key="4">
    <source>
        <dbReference type="Google" id="ProtNLM"/>
    </source>
</evidence>
<accession>A0A438N426</accession>
<dbReference type="AlphaFoldDB" id="A0A438N426"/>
<evidence type="ECO:0000256" key="1">
    <source>
        <dbReference type="SAM" id="MobiDB-lite"/>
    </source>
</evidence>
<sequence>MQEQEEDEDQVKVKVKVKDEGEGEGEGVRSHHFVNATTASASAAPAVAGPTTDDDSDYSRCPSPLLTISGGYRVDPFARYPIERPSRGVRHMIDYYVHIWAPQQVSAATFRSGKNALVALVMPLASESRMLFEATIALTRASWVIRRGLDPLQDMMMLRHRSIASEDLRTSFDCPRPVLADTVLLTMATLLTMNYMINDVVAFQVHLRALEQVLRHVSHSDEEDGETRAFKNPSDTFELTYYVGNGRFSVLASFLQADQPTYATRSQVGHRISTLTYPDHPFLPEISEMVAKLPEGIAEVVLSQSIAIEFISFLVSLNELFVSMSTPHRRHHHHHQQQEHEASPTSSFPQRAPPPLTIQRAIYDLQCLSALPLTMTERQLVRGLLAFSLHLYNETSFRIPLGRPLQPIVEGFNQEVDLTRNQWIQRCLLWCGIVIASAWDRQEDAAPQQHALLARVLSEVPEARSWDETRDVLRRFWWADSLQDDWELCWRAESFKHYRQRRGASSAESMAELIQTTEPGHVSETASSAGDTTDHGPSGRLLRWSSGS</sequence>
<evidence type="ECO:0000313" key="2">
    <source>
        <dbReference type="EMBL" id="RVX70378.1"/>
    </source>
</evidence>
<feature type="region of interest" description="Disordered" evidence="1">
    <location>
        <begin position="1"/>
        <end position="59"/>
    </location>
</feature>
<dbReference type="InterPro" id="IPR021858">
    <property type="entry name" value="Fun_TF"/>
</dbReference>
<proteinExistence type="predicted"/>
<feature type="region of interest" description="Disordered" evidence="1">
    <location>
        <begin position="328"/>
        <end position="351"/>
    </location>
</feature>
<dbReference type="OrthoDB" id="4147290at2759"/>
<evidence type="ECO:0000313" key="3">
    <source>
        <dbReference type="Proteomes" id="UP000288859"/>
    </source>
</evidence>
<organism evidence="2 3">
    <name type="scientific">Exophiala mesophila</name>
    <name type="common">Black yeast-like fungus</name>
    <dbReference type="NCBI Taxonomy" id="212818"/>
    <lineage>
        <taxon>Eukaryota</taxon>
        <taxon>Fungi</taxon>
        <taxon>Dikarya</taxon>
        <taxon>Ascomycota</taxon>
        <taxon>Pezizomycotina</taxon>
        <taxon>Eurotiomycetes</taxon>
        <taxon>Chaetothyriomycetidae</taxon>
        <taxon>Chaetothyriales</taxon>
        <taxon>Herpotrichiellaceae</taxon>
        <taxon>Exophiala</taxon>
    </lineage>
</organism>
<reference evidence="2 3" key="1">
    <citation type="submission" date="2017-03" db="EMBL/GenBank/DDBJ databases">
        <title>Genomes of endolithic fungi from Antarctica.</title>
        <authorList>
            <person name="Coleine C."/>
            <person name="Masonjones S."/>
            <person name="Stajich J.E."/>
        </authorList>
    </citation>
    <scope>NUCLEOTIDE SEQUENCE [LARGE SCALE GENOMIC DNA]</scope>
    <source>
        <strain evidence="2 3">CCFEE 6314</strain>
    </source>
</reference>
<comment type="caution">
    <text evidence="2">The sequence shown here is derived from an EMBL/GenBank/DDBJ whole genome shotgun (WGS) entry which is preliminary data.</text>
</comment>
<gene>
    <name evidence="2" type="ORF">B0A52_05877</name>
</gene>
<feature type="compositionally biased region" description="Low complexity" evidence="1">
    <location>
        <begin position="36"/>
        <end position="51"/>
    </location>
</feature>
<feature type="region of interest" description="Disordered" evidence="1">
    <location>
        <begin position="515"/>
        <end position="548"/>
    </location>
</feature>
<dbReference type="Proteomes" id="UP000288859">
    <property type="component" value="Unassembled WGS sequence"/>
</dbReference>
<dbReference type="EMBL" id="NAJM01000023">
    <property type="protein sequence ID" value="RVX70378.1"/>
    <property type="molecule type" value="Genomic_DNA"/>
</dbReference>
<dbReference type="Pfam" id="PF11951">
    <property type="entry name" value="Fungal_trans_2"/>
    <property type="match status" value="1"/>
</dbReference>
<feature type="compositionally biased region" description="Basic and acidic residues" evidence="1">
    <location>
        <begin position="10"/>
        <end position="20"/>
    </location>
</feature>
<name>A0A438N426_EXOME</name>